<dbReference type="PANTHER" id="PTHR36801:SF3">
    <property type="entry name" value="OS06G0150300 PROTEIN"/>
    <property type="match status" value="1"/>
</dbReference>
<keyword evidence="2" id="KW-0472">Membrane</keyword>
<dbReference type="Proteomes" id="UP000026960">
    <property type="component" value="Chromosome 6"/>
</dbReference>
<keyword evidence="2" id="KW-1133">Transmembrane helix</keyword>
<accession>A0A0D3GCW2</accession>
<dbReference type="PANTHER" id="PTHR36801">
    <property type="entry name" value="OS06G0150200 PROTEIN"/>
    <property type="match status" value="1"/>
</dbReference>
<proteinExistence type="predicted"/>
<dbReference type="HOGENOM" id="CLU_1257963_0_0_1"/>
<protein>
    <submittedName>
        <fullName evidence="3">Uncharacterized protein</fullName>
    </submittedName>
</protein>
<reference evidence="3" key="2">
    <citation type="submission" date="2015-03" db="UniProtKB">
        <authorList>
            <consortium name="EnsemblPlants"/>
        </authorList>
    </citation>
    <scope>IDENTIFICATION</scope>
</reference>
<sequence length="223" mass="23160">MARWPPPSPPDGEHSFGHEAIALSFFVACVAATVVMASSMCSACGRKPKADDPAPDAAAAADVNAESHGDGGEEGEEEEKAPVVTLSPELATHGPIAGVAPPPSAAAKRRMSMTMSLSKNLSMNIPDKMRLSRRERRDKVEPEDTLWKKAIILGEKCKIPGEREGEADADADDLAAGSFRRSSYSRPMSRSISLAVHQSHVDAPPATTAAAAATAGASSAGSS</sequence>
<dbReference type="Gramene" id="OBART06G03330.1">
    <property type="protein sequence ID" value="OBART06G03330.1"/>
    <property type="gene ID" value="OBART06G03330"/>
</dbReference>
<feature type="transmembrane region" description="Helical" evidence="2">
    <location>
        <begin position="20"/>
        <end position="39"/>
    </location>
</feature>
<evidence type="ECO:0000313" key="4">
    <source>
        <dbReference type="Proteomes" id="UP000026960"/>
    </source>
</evidence>
<feature type="compositionally biased region" description="Polar residues" evidence="1">
    <location>
        <begin position="113"/>
        <end position="123"/>
    </location>
</feature>
<evidence type="ECO:0000256" key="2">
    <source>
        <dbReference type="SAM" id="Phobius"/>
    </source>
</evidence>
<evidence type="ECO:0000256" key="1">
    <source>
        <dbReference type="SAM" id="MobiDB-lite"/>
    </source>
</evidence>
<dbReference type="eggNOG" id="ENOG502S8UW">
    <property type="taxonomic scope" value="Eukaryota"/>
</dbReference>
<keyword evidence="4" id="KW-1185">Reference proteome</keyword>
<reference evidence="3" key="1">
    <citation type="journal article" date="2009" name="Rice">
        <title>De Novo Next Generation Sequencing of Plant Genomes.</title>
        <authorList>
            <person name="Rounsley S."/>
            <person name="Marri P.R."/>
            <person name="Yu Y."/>
            <person name="He R."/>
            <person name="Sisneros N."/>
            <person name="Goicoechea J.L."/>
            <person name="Lee S.J."/>
            <person name="Angelova A."/>
            <person name="Kudrna D."/>
            <person name="Luo M."/>
            <person name="Affourtit J."/>
            <person name="Desany B."/>
            <person name="Knight J."/>
            <person name="Niazi F."/>
            <person name="Egholm M."/>
            <person name="Wing R.A."/>
        </authorList>
    </citation>
    <scope>NUCLEOTIDE SEQUENCE [LARGE SCALE GENOMIC DNA]</scope>
    <source>
        <strain evidence="3">cv. IRGC 105608</strain>
    </source>
</reference>
<dbReference type="AlphaFoldDB" id="A0A0D3GCW2"/>
<organism evidence="3">
    <name type="scientific">Oryza barthii</name>
    <dbReference type="NCBI Taxonomy" id="65489"/>
    <lineage>
        <taxon>Eukaryota</taxon>
        <taxon>Viridiplantae</taxon>
        <taxon>Streptophyta</taxon>
        <taxon>Embryophyta</taxon>
        <taxon>Tracheophyta</taxon>
        <taxon>Spermatophyta</taxon>
        <taxon>Magnoliopsida</taxon>
        <taxon>Liliopsida</taxon>
        <taxon>Poales</taxon>
        <taxon>Poaceae</taxon>
        <taxon>BOP clade</taxon>
        <taxon>Oryzoideae</taxon>
        <taxon>Oryzeae</taxon>
        <taxon>Oryzinae</taxon>
        <taxon>Oryza</taxon>
    </lineage>
</organism>
<keyword evidence="2" id="KW-0812">Transmembrane</keyword>
<feature type="compositionally biased region" description="Basic and acidic residues" evidence="1">
    <location>
        <begin position="127"/>
        <end position="142"/>
    </location>
</feature>
<evidence type="ECO:0000313" key="3">
    <source>
        <dbReference type="EnsemblPlants" id="OBART06G03330.1"/>
    </source>
</evidence>
<name>A0A0D3GCW2_9ORYZ</name>
<dbReference type="PaxDb" id="65489-OBART06G03330.1"/>
<feature type="region of interest" description="Disordered" evidence="1">
    <location>
        <begin position="43"/>
        <end position="142"/>
    </location>
</feature>
<dbReference type="EnsemblPlants" id="OBART06G03330.1">
    <property type="protein sequence ID" value="OBART06G03330.1"/>
    <property type="gene ID" value="OBART06G03330"/>
</dbReference>